<reference evidence="1 2" key="1">
    <citation type="journal article" date="2019" name="Sci. Rep.">
        <title>Orb-weaving spider Araneus ventricosus genome elucidates the spidroin gene catalogue.</title>
        <authorList>
            <person name="Kono N."/>
            <person name="Nakamura H."/>
            <person name="Ohtoshi R."/>
            <person name="Moran D.A.P."/>
            <person name="Shinohara A."/>
            <person name="Yoshida Y."/>
            <person name="Fujiwara M."/>
            <person name="Mori M."/>
            <person name="Tomita M."/>
            <person name="Arakawa K."/>
        </authorList>
    </citation>
    <scope>NUCLEOTIDE SEQUENCE [LARGE SCALE GENOMIC DNA]</scope>
</reference>
<dbReference type="EMBL" id="BGPR01001620">
    <property type="protein sequence ID" value="GBM58061.1"/>
    <property type="molecule type" value="Genomic_DNA"/>
</dbReference>
<protein>
    <submittedName>
        <fullName evidence="1">Uncharacterized protein</fullName>
    </submittedName>
</protein>
<evidence type="ECO:0000313" key="2">
    <source>
        <dbReference type="Proteomes" id="UP000499080"/>
    </source>
</evidence>
<gene>
    <name evidence="1" type="ORF">AVEN_222826_1</name>
</gene>
<evidence type="ECO:0000313" key="1">
    <source>
        <dbReference type="EMBL" id="GBM58061.1"/>
    </source>
</evidence>
<organism evidence="1 2">
    <name type="scientific">Araneus ventricosus</name>
    <name type="common">Orbweaver spider</name>
    <name type="synonym">Epeira ventricosa</name>
    <dbReference type="NCBI Taxonomy" id="182803"/>
    <lineage>
        <taxon>Eukaryota</taxon>
        <taxon>Metazoa</taxon>
        <taxon>Ecdysozoa</taxon>
        <taxon>Arthropoda</taxon>
        <taxon>Chelicerata</taxon>
        <taxon>Arachnida</taxon>
        <taxon>Araneae</taxon>
        <taxon>Araneomorphae</taxon>
        <taxon>Entelegynae</taxon>
        <taxon>Araneoidea</taxon>
        <taxon>Araneidae</taxon>
        <taxon>Araneus</taxon>
    </lineage>
</organism>
<proteinExistence type="predicted"/>
<name>A0A4Y2GYS9_ARAVE</name>
<sequence>MAFWGSRCEGRGKPRFCLDRDLSSRLEMKFEIPLLGGGEGGWEEFCEFEPCLKTNFGTSVNGLPNFSTKMSGIQTSCWDKWLSLSFSFMPSFMA</sequence>
<keyword evidence="2" id="KW-1185">Reference proteome</keyword>
<accession>A0A4Y2GYS9</accession>
<comment type="caution">
    <text evidence="1">The sequence shown here is derived from an EMBL/GenBank/DDBJ whole genome shotgun (WGS) entry which is preliminary data.</text>
</comment>
<dbReference type="AlphaFoldDB" id="A0A4Y2GYS9"/>
<dbReference type="Proteomes" id="UP000499080">
    <property type="component" value="Unassembled WGS sequence"/>
</dbReference>